<dbReference type="PROSITE" id="PS51123">
    <property type="entry name" value="OMPA_2"/>
    <property type="match status" value="1"/>
</dbReference>
<dbReference type="InterPro" id="IPR036737">
    <property type="entry name" value="OmpA-like_sf"/>
</dbReference>
<proteinExistence type="predicted"/>
<evidence type="ECO:0000313" key="8">
    <source>
        <dbReference type="Proteomes" id="UP000186513"/>
    </source>
</evidence>
<keyword evidence="2 4" id="KW-0472">Membrane</keyword>
<feature type="transmembrane region" description="Helical" evidence="5">
    <location>
        <begin position="59"/>
        <end position="78"/>
    </location>
</feature>
<dbReference type="PROSITE" id="PS01068">
    <property type="entry name" value="OMPA_1"/>
    <property type="match status" value="1"/>
</dbReference>
<dbReference type="Gene3D" id="3.30.1330.60">
    <property type="entry name" value="OmpA-like domain"/>
    <property type="match status" value="1"/>
</dbReference>
<name>A0A1K2HCE3_9NEIS</name>
<dbReference type="SUPFAM" id="SSF103088">
    <property type="entry name" value="OmpA-like"/>
    <property type="match status" value="1"/>
</dbReference>
<dbReference type="Pfam" id="PF13441">
    <property type="entry name" value="Gly-zipper_YMGG"/>
    <property type="match status" value="1"/>
</dbReference>
<evidence type="ECO:0000256" key="2">
    <source>
        <dbReference type="ARBA" id="ARBA00023136"/>
    </source>
</evidence>
<reference evidence="7 8" key="1">
    <citation type="submission" date="2016-11" db="EMBL/GenBank/DDBJ databases">
        <authorList>
            <person name="Jaros S."/>
            <person name="Januszkiewicz K."/>
            <person name="Wedrychowicz H."/>
        </authorList>
    </citation>
    <scope>NUCLEOTIDE SEQUENCE [LARGE SCALE GENOMIC DNA]</scope>
    <source>
        <strain evidence="7 8">DSM 18899</strain>
    </source>
</reference>
<dbReference type="InterPro" id="IPR006664">
    <property type="entry name" value="OMP_bac"/>
</dbReference>
<dbReference type="PANTHER" id="PTHR30329:SF21">
    <property type="entry name" value="LIPOPROTEIN YIAD-RELATED"/>
    <property type="match status" value="1"/>
</dbReference>
<organism evidence="7 8">
    <name type="scientific">Chitinimonas taiwanensis DSM 18899</name>
    <dbReference type="NCBI Taxonomy" id="1121279"/>
    <lineage>
        <taxon>Bacteria</taxon>
        <taxon>Pseudomonadati</taxon>
        <taxon>Pseudomonadota</taxon>
        <taxon>Betaproteobacteria</taxon>
        <taxon>Neisseriales</taxon>
        <taxon>Chitinibacteraceae</taxon>
        <taxon>Chitinimonas</taxon>
    </lineage>
</organism>
<dbReference type="InterPro" id="IPR006665">
    <property type="entry name" value="OmpA-like"/>
</dbReference>
<evidence type="ECO:0000256" key="1">
    <source>
        <dbReference type="ARBA" id="ARBA00004442"/>
    </source>
</evidence>
<dbReference type="AlphaFoldDB" id="A0A1K2HCE3"/>
<evidence type="ECO:0000256" key="5">
    <source>
        <dbReference type="SAM" id="Phobius"/>
    </source>
</evidence>
<dbReference type="Pfam" id="PF00691">
    <property type="entry name" value="OmpA"/>
    <property type="match status" value="1"/>
</dbReference>
<dbReference type="PROSITE" id="PS51257">
    <property type="entry name" value="PROKAR_LIPOPROTEIN"/>
    <property type="match status" value="1"/>
</dbReference>
<accession>A0A1K2HCE3</accession>
<feature type="domain" description="OmpA-like" evidence="6">
    <location>
        <begin position="105"/>
        <end position="222"/>
    </location>
</feature>
<dbReference type="PRINTS" id="PR01023">
    <property type="entry name" value="NAFLGMOTY"/>
</dbReference>
<feature type="transmembrane region" description="Helical" evidence="5">
    <location>
        <begin position="35"/>
        <end position="52"/>
    </location>
</feature>
<keyword evidence="8" id="KW-1185">Reference proteome</keyword>
<dbReference type="InterPro" id="IPR027367">
    <property type="entry name" value="Gly-zipper_YMGG"/>
</dbReference>
<evidence type="ECO:0000256" key="4">
    <source>
        <dbReference type="PROSITE-ProRule" id="PRU00473"/>
    </source>
</evidence>
<gene>
    <name evidence="7" type="ORF">SAMN02745887_01260</name>
</gene>
<sequence length="224" mass="23180">MQAKHMKQGISLALIATIFVAGCAADGSGMTKTGQGAVIGALGGAVLGAAINHKNRGKGALIGAVGGGLAGTAVGAYMDKQRQELQKVLAPEVQAGNISVQAAANNAIKITMTSATAFDTNSSNVKPGFNATMDKIAKVVNVYGKTTIAIVGHTDSQGSDEYNQTLSQKRAEAVAEQFRARRVIDERLDARGLGESSPIASNDTEAGRVQNRRVELYVEPVVAK</sequence>
<dbReference type="CDD" id="cd07185">
    <property type="entry name" value="OmpA_C-like"/>
    <property type="match status" value="1"/>
</dbReference>
<dbReference type="PRINTS" id="PR01021">
    <property type="entry name" value="OMPADOMAIN"/>
</dbReference>
<dbReference type="PANTHER" id="PTHR30329">
    <property type="entry name" value="STATOR ELEMENT OF FLAGELLAR MOTOR COMPLEX"/>
    <property type="match status" value="1"/>
</dbReference>
<dbReference type="Proteomes" id="UP000186513">
    <property type="component" value="Unassembled WGS sequence"/>
</dbReference>
<comment type="subcellular location">
    <subcellularLocation>
        <location evidence="1">Cell outer membrane</location>
    </subcellularLocation>
</comment>
<dbReference type="RefSeq" id="WP_072427789.1">
    <property type="nucleotide sequence ID" value="NZ_FPKR01000004.1"/>
</dbReference>
<evidence type="ECO:0000259" key="6">
    <source>
        <dbReference type="PROSITE" id="PS51123"/>
    </source>
</evidence>
<keyword evidence="5" id="KW-1133">Transmembrane helix</keyword>
<dbReference type="OrthoDB" id="9782229at2"/>
<evidence type="ECO:0000256" key="3">
    <source>
        <dbReference type="ARBA" id="ARBA00023237"/>
    </source>
</evidence>
<dbReference type="GO" id="GO:0009279">
    <property type="term" value="C:cell outer membrane"/>
    <property type="evidence" value="ECO:0007669"/>
    <property type="project" value="UniProtKB-SubCell"/>
</dbReference>
<keyword evidence="3" id="KW-0998">Cell outer membrane</keyword>
<dbReference type="InterPro" id="IPR006690">
    <property type="entry name" value="OMPA-like_CS"/>
</dbReference>
<dbReference type="InterPro" id="IPR050330">
    <property type="entry name" value="Bact_OuterMem_StrucFunc"/>
</dbReference>
<protein>
    <submittedName>
        <fullName evidence="7">Outer membrane protein OmpA</fullName>
    </submittedName>
</protein>
<keyword evidence="5" id="KW-0812">Transmembrane</keyword>
<dbReference type="STRING" id="1121279.SAMN02745887_01260"/>
<evidence type="ECO:0000313" key="7">
    <source>
        <dbReference type="EMBL" id="SFZ74460.1"/>
    </source>
</evidence>
<dbReference type="EMBL" id="FPKR01000004">
    <property type="protein sequence ID" value="SFZ74460.1"/>
    <property type="molecule type" value="Genomic_DNA"/>
</dbReference>